<organism evidence="2 3">
    <name type="scientific">Raoultella scottii</name>
    <dbReference type="NCBI Taxonomy" id="3040937"/>
    <lineage>
        <taxon>Bacteria</taxon>
        <taxon>Pseudomonadati</taxon>
        <taxon>Pseudomonadota</taxon>
        <taxon>Gammaproteobacteria</taxon>
        <taxon>Enterobacterales</taxon>
        <taxon>Enterobacteriaceae</taxon>
        <taxon>Klebsiella/Raoultella group</taxon>
        <taxon>Raoultella</taxon>
    </lineage>
</organism>
<gene>
    <name evidence="2" type="ORF">QFI66_003195</name>
</gene>
<dbReference type="RefSeq" id="WP_331833713.1">
    <property type="nucleotide sequence ID" value="NZ_JARXNH020000046.1"/>
</dbReference>
<evidence type="ECO:0000313" key="3">
    <source>
        <dbReference type="Proteomes" id="UP001334005"/>
    </source>
</evidence>
<name>A0ABU8Z0J3_9ENTR</name>
<dbReference type="CDD" id="cd03024">
    <property type="entry name" value="DsbA_FrnE"/>
    <property type="match status" value="1"/>
</dbReference>
<dbReference type="InterPro" id="IPR036249">
    <property type="entry name" value="Thioredoxin-like_sf"/>
</dbReference>
<dbReference type="SUPFAM" id="SSF52833">
    <property type="entry name" value="Thioredoxin-like"/>
    <property type="match status" value="1"/>
</dbReference>
<evidence type="ECO:0000313" key="2">
    <source>
        <dbReference type="EMBL" id="MEK0247134.1"/>
    </source>
</evidence>
<keyword evidence="3" id="KW-1185">Reference proteome</keyword>
<comment type="caution">
    <text evidence="2">The sequence shown here is derived from an EMBL/GenBank/DDBJ whole genome shotgun (WGS) entry which is preliminary data.</text>
</comment>
<dbReference type="Proteomes" id="UP001334005">
    <property type="component" value="Unassembled WGS sequence"/>
</dbReference>
<reference evidence="2 3" key="1">
    <citation type="submission" date="2024-03" db="EMBL/GenBank/DDBJ databases">
        <title>Two novel Raoultella species associated with bleeding cankers of broadleaf hosts, Raoultella scottia sp. nov. and Raoultella lignicola sp. nov.</title>
        <authorList>
            <person name="Brady C.L."/>
        </authorList>
    </citation>
    <scope>NUCLEOTIDE SEQUENCE [LARGE SCALE GENOMIC DNA]</scope>
    <source>
        <strain evidence="2 3">BAC 10a-01-01</strain>
    </source>
</reference>
<dbReference type="Pfam" id="PF01323">
    <property type="entry name" value="DSBA"/>
    <property type="match status" value="1"/>
</dbReference>
<evidence type="ECO:0000259" key="1">
    <source>
        <dbReference type="Pfam" id="PF01323"/>
    </source>
</evidence>
<proteinExistence type="predicted"/>
<protein>
    <submittedName>
        <fullName evidence="2">DsbA family oxidoreductase</fullName>
    </submittedName>
</protein>
<accession>A0ABU8Z0J3</accession>
<dbReference type="PANTHER" id="PTHR13887">
    <property type="entry name" value="GLUTATHIONE S-TRANSFERASE KAPPA"/>
    <property type="match status" value="1"/>
</dbReference>
<sequence length="222" mass="24331">MSVLINITSDFTCPWCYIGTMRLLRVIDSLAITCNIATRWLPYEINPSLPLSGADRKIQRSLIFGSWRRAQELDASSLAAGLPDGVIFNYEKIRRIPNTSAAHRLSWLACKEGLQREIVSAIFSTYFVGGQDIGQLSVLATIAENAGLDRKRTLDFLTSAAGINEVRIEEQNSCLRGVPGVPFFDISGIIVSGAQSLETLHHTVRTAINMSGGYLVSVDLVN</sequence>
<dbReference type="Gene3D" id="3.40.30.10">
    <property type="entry name" value="Glutaredoxin"/>
    <property type="match status" value="1"/>
</dbReference>
<dbReference type="EMBL" id="JARXNH020000046">
    <property type="protein sequence ID" value="MEK0247134.1"/>
    <property type="molecule type" value="Genomic_DNA"/>
</dbReference>
<dbReference type="InterPro" id="IPR001853">
    <property type="entry name" value="DSBA-like_thioredoxin_dom"/>
</dbReference>
<feature type="domain" description="DSBA-like thioredoxin" evidence="1">
    <location>
        <begin position="5"/>
        <end position="203"/>
    </location>
</feature>
<dbReference type="PANTHER" id="PTHR13887:SF41">
    <property type="entry name" value="THIOREDOXIN SUPERFAMILY PROTEIN"/>
    <property type="match status" value="1"/>
</dbReference>